<feature type="compositionally biased region" description="Low complexity" evidence="1">
    <location>
        <begin position="1"/>
        <end position="14"/>
    </location>
</feature>
<dbReference type="OrthoDB" id="443981at2759"/>
<dbReference type="Gene3D" id="3.40.50.150">
    <property type="entry name" value="Vaccinia Virus protein VP39"/>
    <property type="match status" value="1"/>
</dbReference>
<sequence>MAETAGDAAAAQGQGREHGEAKVPVQEATLKDAGEFGDSDREVAMVASSLNSMQVEGGGDAASPGVGQGEAQSSAQDAKKAARSDGGQKDESDDGDESEDEDDGGFGFFNPDLFTSNVEYELSEFRFSRKPEDGCTVDAKEAEEDLIIKLSYLHASNQLIEKFVSRVVWPSAEEMARYFTANPSLVRGKRILELGSGTGLCGITMARLGAASVVLTDYNEASVELLQENIDLNSAGDVCSTARLVWGDDAACAEILEGMGLEHFDLVVGTDVVYEPECIQPLLQSARAFLNGSKSSRFFLANHTHRYGTYAELVHTTAASLGFSESVQTPITCEEGQIDFSIFSLLGAGAADAAASS</sequence>
<dbReference type="InterPro" id="IPR029063">
    <property type="entry name" value="SAM-dependent_MTases_sf"/>
</dbReference>
<dbReference type="AlphaFoldDB" id="A0A2R5GEE3"/>
<feature type="compositionally biased region" description="Acidic residues" evidence="1">
    <location>
        <begin position="91"/>
        <end position="104"/>
    </location>
</feature>
<reference evidence="2 3" key="1">
    <citation type="submission" date="2017-12" db="EMBL/GenBank/DDBJ databases">
        <title>Sequencing, de novo assembly and annotation of complete genome of a new Thraustochytrid species, strain FCC1311.</title>
        <authorList>
            <person name="Sedici K."/>
            <person name="Godart F."/>
            <person name="Aiese Cigliano R."/>
            <person name="Sanseverino W."/>
            <person name="Barakat M."/>
            <person name="Ortet P."/>
            <person name="Marechal E."/>
            <person name="Cagnac O."/>
            <person name="Amato A."/>
        </authorList>
    </citation>
    <scope>NUCLEOTIDE SEQUENCE [LARGE SCALE GENOMIC DNA]</scope>
</reference>
<protein>
    <submittedName>
        <fullName evidence="2">Protein N-lysine methyltransferase METTL21A</fullName>
    </submittedName>
</protein>
<feature type="region of interest" description="Disordered" evidence="1">
    <location>
        <begin position="1"/>
        <end position="108"/>
    </location>
</feature>
<name>A0A2R5GEE3_9STRA</name>
<dbReference type="InParanoid" id="A0A2R5GEE3"/>
<proteinExistence type="predicted"/>
<dbReference type="InterPro" id="IPR019410">
    <property type="entry name" value="Methyltransf_16"/>
</dbReference>
<feature type="compositionally biased region" description="Basic and acidic residues" evidence="1">
    <location>
        <begin position="29"/>
        <end position="43"/>
    </location>
</feature>
<evidence type="ECO:0000313" key="2">
    <source>
        <dbReference type="EMBL" id="GBG26194.1"/>
    </source>
</evidence>
<evidence type="ECO:0000313" key="3">
    <source>
        <dbReference type="Proteomes" id="UP000241890"/>
    </source>
</evidence>
<dbReference type="CDD" id="cd02440">
    <property type="entry name" value="AdoMet_MTases"/>
    <property type="match status" value="1"/>
</dbReference>
<keyword evidence="2" id="KW-0489">Methyltransferase</keyword>
<dbReference type="GO" id="GO:0032259">
    <property type="term" value="P:methylation"/>
    <property type="evidence" value="ECO:0007669"/>
    <property type="project" value="UniProtKB-KW"/>
</dbReference>
<organism evidence="2 3">
    <name type="scientific">Hondaea fermentalgiana</name>
    <dbReference type="NCBI Taxonomy" id="2315210"/>
    <lineage>
        <taxon>Eukaryota</taxon>
        <taxon>Sar</taxon>
        <taxon>Stramenopiles</taxon>
        <taxon>Bigyra</taxon>
        <taxon>Labyrinthulomycetes</taxon>
        <taxon>Thraustochytrida</taxon>
        <taxon>Thraustochytriidae</taxon>
        <taxon>Hondaea</taxon>
    </lineage>
</organism>
<dbReference type="Proteomes" id="UP000241890">
    <property type="component" value="Unassembled WGS sequence"/>
</dbReference>
<dbReference type="Pfam" id="PF10294">
    <property type="entry name" value="Methyltransf_16"/>
    <property type="match status" value="1"/>
</dbReference>
<dbReference type="SUPFAM" id="SSF53335">
    <property type="entry name" value="S-adenosyl-L-methionine-dependent methyltransferases"/>
    <property type="match status" value="1"/>
</dbReference>
<keyword evidence="2" id="KW-0808">Transferase</keyword>
<evidence type="ECO:0000256" key="1">
    <source>
        <dbReference type="SAM" id="MobiDB-lite"/>
    </source>
</evidence>
<keyword evidence="3" id="KW-1185">Reference proteome</keyword>
<feature type="compositionally biased region" description="Basic and acidic residues" evidence="1">
    <location>
        <begin position="77"/>
        <end position="90"/>
    </location>
</feature>
<dbReference type="GO" id="GO:0008168">
    <property type="term" value="F:methyltransferase activity"/>
    <property type="evidence" value="ECO:0007669"/>
    <property type="project" value="UniProtKB-KW"/>
</dbReference>
<comment type="caution">
    <text evidence="2">The sequence shown here is derived from an EMBL/GenBank/DDBJ whole genome shotgun (WGS) entry which is preliminary data.</text>
</comment>
<accession>A0A2R5GEE3</accession>
<dbReference type="EMBL" id="BEYU01000019">
    <property type="protein sequence ID" value="GBG26194.1"/>
    <property type="molecule type" value="Genomic_DNA"/>
</dbReference>
<dbReference type="PANTHER" id="PTHR14614">
    <property type="entry name" value="HEPATOCELLULAR CARCINOMA-ASSOCIATED ANTIGEN"/>
    <property type="match status" value="1"/>
</dbReference>
<gene>
    <name evidence="2" type="ORF">FCC1311_024152</name>
</gene>